<evidence type="ECO:0000313" key="2">
    <source>
        <dbReference type="EMBL" id="KAG9334031.1"/>
    </source>
</evidence>
<proteinExistence type="predicted"/>
<gene>
    <name evidence="2" type="ORF">JZ751_009263</name>
</gene>
<evidence type="ECO:0000313" key="3">
    <source>
        <dbReference type="Proteomes" id="UP000824540"/>
    </source>
</evidence>
<dbReference type="EMBL" id="JAFBMS010000166">
    <property type="protein sequence ID" value="KAG9334031.1"/>
    <property type="molecule type" value="Genomic_DNA"/>
</dbReference>
<evidence type="ECO:0000256" key="1">
    <source>
        <dbReference type="SAM" id="MobiDB-lite"/>
    </source>
</evidence>
<reference evidence="2" key="1">
    <citation type="thesis" date="2021" institute="BYU ScholarsArchive" country="Provo, UT, USA">
        <title>Applications of and Algorithms for Genome Assembly and Genomic Analyses with an Emphasis on Marine Teleosts.</title>
        <authorList>
            <person name="Pickett B.D."/>
        </authorList>
    </citation>
    <scope>NUCLEOTIDE SEQUENCE</scope>
    <source>
        <strain evidence="2">HI-2016</strain>
    </source>
</reference>
<dbReference type="Proteomes" id="UP000824540">
    <property type="component" value="Unassembled WGS sequence"/>
</dbReference>
<dbReference type="AlphaFoldDB" id="A0A8T2N632"/>
<feature type="region of interest" description="Disordered" evidence="1">
    <location>
        <begin position="70"/>
        <end position="94"/>
    </location>
</feature>
<comment type="caution">
    <text evidence="2">The sequence shown here is derived from an EMBL/GenBank/DDBJ whole genome shotgun (WGS) entry which is preliminary data.</text>
</comment>
<feature type="compositionally biased region" description="Basic and acidic residues" evidence="1">
    <location>
        <begin position="82"/>
        <end position="94"/>
    </location>
</feature>
<accession>A0A8T2N632</accession>
<name>A0A8T2N632_9TELE</name>
<sequence length="143" mass="16193">MQLGAMSDFTLIPGYTQYDVSYILHETELCAQCKVYSISFPVMSQDYSEGERSVRWSSLRRSHESYSRPAAAQLRPMGAERAPGDRRLRERHAMAEQDSRDCSIRADRSCDLSLILVRLTSCEPQAADLRNGVSFLQKGLPFP</sequence>
<feature type="non-terminal residue" evidence="2">
    <location>
        <position position="143"/>
    </location>
</feature>
<organism evidence="2 3">
    <name type="scientific">Albula glossodonta</name>
    <name type="common">roundjaw bonefish</name>
    <dbReference type="NCBI Taxonomy" id="121402"/>
    <lineage>
        <taxon>Eukaryota</taxon>
        <taxon>Metazoa</taxon>
        <taxon>Chordata</taxon>
        <taxon>Craniata</taxon>
        <taxon>Vertebrata</taxon>
        <taxon>Euteleostomi</taxon>
        <taxon>Actinopterygii</taxon>
        <taxon>Neopterygii</taxon>
        <taxon>Teleostei</taxon>
        <taxon>Albuliformes</taxon>
        <taxon>Albulidae</taxon>
        <taxon>Albula</taxon>
    </lineage>
</organism>
<keyword evidence="3" id="KW-1185">Reference proteome</keyword>
<protein>
    <submittedName>
        <fullName evidence="2">Uncharacterized protein</fullName>
    </submittedName>
</protein>